<dbReference type="EnsemblMetazoa" id="tetur02g00250.1">
    <property type="protein sequence ID" value="tetur02g00250.1"/>
    <property type="gene ID" value="tetur02g00250"/>
</dbReference>
<dbReference type="STRING" id="32264.T1JUA8"/>
<dbReference type="InterPro" id="IPR052787">
    <property type="entry name" value="MAVS"/>
</dbReference>
<evidence type="ECO:0000256" key="1">
    <source>
        <dbReference type="ARBA" id="ARBA00022499"/>
    </source>
</evidence>
<keyword evidence="2" id="KW-0597">Phosphoprotein</keyword>
<dbReference type="GO" id="GO:0003677">
    <property type="term" value="F:DNA binding"/>
    <property type="evidence" value="ECO:0007669"/>
    <property type="project" value="InterPro"/>
</dbReference>
<dbReference type="Pfam" id="PF12012">
    <property type="entry name" value="DUF3504"/>
    <property type="match status" value="1"/>
</dbReference>
<dbReference type="eggNOG" id="ENOG502S2XV">
    <property type="taxonomic scope" value="Eukaryota"/>
</dbReference>
<evidence type="ECO:0000256" key="2">
    <source>
        <dbReference type="ARBA" id="ARBA00022553"/>
    </source>
</evidence>
<accession>T1JUA8</accession>
<evidence type="ECO:0000259" key="4">
    <source>
        <dbReference type="Pfam" id="PF12012"/>
    </source>
</evidence>
<evidence type="ECO:0000313" key="6">
    <source>
        <dbReference type="Proteomes" id="UP000015104"/>
    </source>
</evidence>
<organism evidence="5 6">
    <name type="scientific">Tetranychus urticae</name>
    <name type="common">Two-spotted spider mite</name>
    <dbReference type="NCBI Taxonomy" id="32264"/>
    <lineage>
        <taxon>Eukaryota</taxon>
        <taxon>Metazoa</taxon>
        <taxon>Ecdysozoa</taxon>
        <taxon>Arthropoda</taxon>
        <taxon>Chelicerata</taxon>
        <taxon>Arachnida</taxon>
        <taxon>Acari</taxon>
        <taxon>Acariformes</taxon>
        <taxon>Trombidiformes</taxon>
        <taxon>Prostigmata</taxon>
        <taxon>Eleutherengona</taxon>
        <taxon>Raphignathae</taxon>
        <taxon>Tetranychoidea</taxon>
        <taxon>Tetranychidae</taxon>
        <taxon>Tetranychus</taxon>
    </lineage>
</organism>
<dbReference type="SUPFAM" id="SSF56349">
    <property type="entry name" value="DNA breaking-rejoining enzymes"/>
    <property type="match status" value="1"/>
</dbReference>
<name>T1JUA8_TETUR</name>
<evidence type="ECO:0000313" key="5">
    <source>
        <dbReference type="EnsemblMetazoa" id="tetur02g00250.1"/>
    </source>
</evidence>
<evidence type="ECO:0000256" key="3">
    <source>
        <dbReference type="ARBA" id="ARBA00022843"/>
    </source>
</evidence>
<dbReference type="HOGENOM" id="CLU_048330_2_0_1"/>
<reference evidence="6" key="1">
    <citation type="submission" date="2011-08" db="EMBL/GenBank/DDBJ databases">
        <authorList>
            <person name="Rombauts S."/>
        </authorList>
    </citation>
    <scope>NUCLEOTIDE SEQUENCE</scope>
    <source>
        <strain evidence="6">London</strain>
    </source>
</reference>
<dbReference type="PANTHER" id="PTHR21446">
    <property type="entry name" value="DUF3504 DOMAIN-CONTAINING PROTEIN"/>
    <property type="match status" value="1"/>
</dbReference>
<dbReference type="AlphaFoldDB" id="T1JUA8"/>
<proteinExistence type="predicted"/>
<feature type="domain" description="ZMYM2-like/QRICH1 C-terminal" evidence="4">
    <location>
        <begin position="145"/>
        <end position="287"/>
    </location>
</feature>
<keyword evidence="1" id="KW-1017">Isopeptide bond</keyword>
<sequence>MSERFGHQYDDDAVRDFIRCAIPKNTLKHDEWAKKMWLDWRSSRKSDPESESPPECIYGMKKKDEVDKWVTRFILEVRNANGEEYNPTSLKCLAAAIQRILRSNGYDGPGLMTNGSPVCVALNAKLKHLKSNGIGLEVKRADTINEVDERKLWDKKILDMETSKGLLNCVFFYNGKVLALRGRSEHYNLKIEQFIFKVDSNGTKFVEFWPMIRKNDQGIIKHSKIRKESIKQFDTNNDNSYYKILDKYISCLPVSNGPFYHRPIKEKAGPCYSLQILGINTIGGLLKNMFDDAEINDGRRITNHGLRATSTTTLFEAGFSQRTISL</sequence>
<keyword evidence="6" id="KW-1185">Reference proteome</keyword>
<protein>
    <recommendedName>
        <fullName evidence="4">ZMYM2-like/QRICH1 C-terminal domain-containing protein</fullName>
    </recommendedName>
</protein>
<dbReference type="EMBL" id="CAEY01000775">
    <property type="status" value="NOT_ANNOTATED_CDS"/>
    <property type="molecule type" value="Genomic_DNA"/>
</dbReference>
<dbReference type="Proteomes" id="UP000015104">
    <property type="component" value="Unassembled WGS sequence"/>
</dbReference>
<dbReference type="PANTHER" id="PTHR21446:SF12">
    <property type="entry name" value="POTASSIUM CHANNEL TETRAMERIZATION DOMAIN CONTAINING 1"/>
    <property type="match status" value="1"/>
</dbReference>
<reference evidence="5" key="2">
    <citation type="submission" date="2015-06" db="UniProtKB">
        <authorList>
            <consortium name="EnsemblMetazoa"/>
        </authorList>
    </citation>
    <scope>IDENTIFICATION</scope>
</reference>
<keyword evidence="3" id="KW-0832">Ubl conjugation</keyword>
<dbReference type="InterPro" id="IPR021893">
    <property type="entry name" value="ZMYM2-like_C"/>
</dbReference>
<dbReference type="InterPro" id="IPR011010">
    <property type="entry name" value="DNA_brk_join_enz"/>
</dbReference>